<feature type="compositionally biased region" description="Basic residues" evidence="1">
    <location>
        <begin position="16"/>
        <end position="27"/>
    </location>
</feature>
<evidence type="ECO:0000313" key="3">
    <source>
        <dbReference type="Proteomes" id="UP000467236"/>
    </source>
</evidence>
<gene>
    <name evidence="2" type="ORF">MSHI_02930</name>
</gene>
<dbReference type="KEGG" id="mshj:MSHI_02930"/>
<reference evidence="2 3" key="1">
    <citation type="journal article" date="2019" name="Emerg. Microbes Infect.">
        <title>Comprehensive subspecies identification of 175 nontuberculous mycobacteria species based on 7547 genomic profiles.</title>
        <authorList>
            <person name="Matsumoto Y."/>
            <person name="Kinjo T."/>
            <person name="Motooka D."/>
            <person name="Nabeya D."/>
            <person name="Jung N."/>
            <person name="Uechi K."/>
            <person name="Horii T."/>
            <person name="Iida T."/>
            <person name="Fujita J."/>
            <person name="Nakamura S."/>
        </authorList>
    </citation>
    <scope>NUCLEOTIDE SEQUENCE [LARGE SCALE GENOMIC DNA]</scope>
    <source>
        <strain evidence="2 3">JCM 14233</strain>
    </source>
</reference>
<proteinExistence type="predicted"/>
<dbReference type="EMBL" id="AP022575">
    <property type="protein sequence ID" value="BBX72387.1"/>
    <property type="molecule type" value="Genomic_DNA"/>
</dbReference>
<evidence type="ECO:0000256" key="1">
    <source>
        <dbReference type="SAM" id="MobiDB-lite"/>
    </source>
</evidence>
<sequence>MSGEQRLPGICSGRAAARRRGSTKRTGPRSPTPIFCERRTTTARGIAGTASGRQAWLWSVTDVPPRWLRNWQNGAARLTAADLGGRVAVSTD</sequence>
<dbReference type="Proteomes" id="UP000467236">
    <property type="component" value="Chromosome"/>
</dbReference>
<dbReference type="AlphaFoldDB" id="A0A7I7MKT3"/>
<feature type="region of interest" description="Disordered" evidence="1">
    <location>
        <begin position="1"/>
        <end position="35"/>
    </location>
</feature>
<accession>A0A7I7MKT3</accession>
<keyword evidence="3" id="KW-1185">Reference proteome</keyword>
<dbReference type="OrthoDB" id="3280889at2"/>
<evidence type="ECO:0000313" key="2">
    <source>
        <dbReference type="EMBL" id="BBX72387.1"/>
    </source>
</evidence>
<name>A0A7I7MKT3_9MYCO</name>
<organism evidence="2 3">
    <name type="scientific">Mycobacterium shinjukuense</name>
    <dbReference type="NCBI Taxonomy" id="398694"/>
    <lineage>
        <taxon>Bacteria</taxon>
        <taxon>Bacillati</taxon>
        <taxon>Actinomycetota</taxon>
        <taxon>Actinomycetes</taxon>
        <taxon>Mycobacteriales</taxon>
        <taxon>Mycobacteriaceae</taxon>
        <taxon>Mycobacterium</taxon>
    </lineage>
</organism>
<protein>
    <submittedName>
        <fullName evidence="2">Uncharacterized protein</fullName>
    </submittedName>
</protein>